<dbReference type="EMBL" id="JAAWWB010000014">
    <property type="protein sequence ID" value="KAG6767099.1"/>
    <property type="molecule type" value="Genomic_DNA"/>
</dbReference>
<evidence type="ECO:0000259" key="1">
    <source>
        <dbReference type="PROSITE" id="PS50011"/>
    </source>
</evidence>
<dbReference type="GO" id="GO:0004674">
    <property type="term" value="F:protein serine/threonine kinase activity"/>
    <property type="evidence" value="ECO:0007669"/>
    <property type="project" value="TreeGrafter"/>
</dbReference>
<dbReference type="PANTHER" id="PTHR44329">
    <property type="entry name" value="SERINE/THREONINE-PROTEIN KINASE TNNI3K-RELATED"/>
    <property type="match status" value="1"/>
</dbReference>
<name>A0A8X7ZC15_POPTO</name>
<dbReference type="PANTHER" id="PTHR44329:SF151">
    <property type="entry name" value="SERINE_THREONINE-PROTEIN KINASE STY17"/>
    <property type="match status" value="1"/>
</dbReference>
<accession>A0A8X7ZC15</accession>
<dbReference type="PROSITE" id="PS50011">
    <property type="entry name" value="PROTEIN_KINASE_DOM"/>
    <property type="match status" value="1"/>
</dbReference>
<sequence length="167" mass="18997">MDKGSLYKCLHKQKSVFKLQSLIKVAVDVSKGMNYLHEINIIQRDLKAANLLMDENEAESRVMTTEMGTYHWMALELHGSFKQEKKVRHKNIGQFIGACTRSPHLCFVTGDVLKGMNYLHQNNIIQRDLKAANLLMDENEVVKVADFGVSIILTQSGVMTAETRTYH</sequence>
<protein>
    <recommendedName>
        <fullName evidence="1">Protein kinase domain-containing protein</fullName>
    </recommendedName>
</protein>
<comment type="caution">
    <text evidence="2">The sequence shown here is derived from an EMBL/GenBank/DDBJ whole genome shotgun (WGS) entry which is preliminary data.</text>
</comment>
<dbReference type="Proteomes" id="UP000886885">
    <property type="component" value="Chromosome 7D"/>
</dbReference>
<dbReference type="Pfam" id="PF00069">
    <property type="entry name" value="Pkinase"/>
    <property type="match status" value="1"/>
</dbReference>
<feature type="domain" description="Protein kinase" evidence="1">
    <location>
        <begin position="1"/>
        <end position="167"/>
    </location>
</feature>
<gene>
    <name evidence="2" type="ORF">POTOM_028278</name>
</gene>
<evidence type="ECO:0000313" key="3">
    <source>
        <dbReference type="Proteomes" id="UP000886885"/>
    </source>
</evidence>
<evidence type="ECO:0000313" key="2">
    <source>
        <dbReference type="EMBL" id="KAG6767099.1"/>
    </source>
</evidence>
<dbReference type="AlphaFoldDB" id="A0A8X7ZC15"/>
<dbReference type="InterPro" id="IPR001245">
    <property type="entry name" value="Ser-Thr/Tyr_kinase_cat_dom"/>
</dbReference>
<keyword evidence="3" id="KW-1185">Reference proteome</keyword>
<dbReference type="InterPro" id="IPR000719">
    <property type="entry name" value="Prot_kinase_dom"/>
</dbReference>
<dbReference type="InterPro" id="IPR051681">
    <property type="entry name" value="Ser/Thr_Kinases-Pseudokinases"/>
</dbReference>
<dbReference type="GO" id="GO:0005524">
    <property type="term" value="F:ATP binding"/>
    <property type="evidence" value="ECO:0007669"/>
    <property type="project" value="InterPro"/>
</dbReference>
<dbReference type="Pfam" id="PF07714">
    <property type="entry name" value="PK_Tyr_Ser-Thr"/>
    <property type="match status" value="1"/>
</dbReference>
<proteinExistence type="predicted"/>
<dbReference type="OrthoDB" id="1747987at2759"/>
<reference evidence="2" key="1">
    <citation type="journal article" date="2020" name="bioRxiv">
        <title>Hybrid origin of Populus tomentosa Carr. identified through genome sequencing and phylogenomic analysis.</title>
        <authorList>
            <person name="An X."/>
            <person name="Gao K."/>
            <person name="Chen Z."/>
            <person name="Li J."/>
            <person name="Yang X."/>
            <person name="Yang X."/>
            <person name="Zhou J."/>
            <person name="Guo T."/>
            <person name="Zhao T."/>
            <person name="Huang S."/>
            <person name="Miao D."/>
            <person name="Khan W.U."/>
            <person name="Rao P."/>
            <person name="Ye M."/>
            <person name="Lei B."/>
            <person name="Liao W."/>
            <person name="Wang J."/>
            <person name="Ji L."/>
            <person name="Li Y."/>
            <person name="Guo B."/>
            <person name="Mustafa N.S."/>
            <person name="Li S."/>
            <person name="Yun Q."/>
            <person name="Keller S.R."/>
            <person name="Mao J."/>
            <person name="Zhang R."/>
            <person name="Strauss S.H."/>
        </authorList>
    </citation>
    <scope>NUCLEOTIDE SEQUENCE</scope>
    <source>
        <strain evidence="2">GM15</strain>
        <tissue evidence="2">Leaf</tissue>
    </source>
</reference>
<organism evidence="2 3">
    <name type="scientific">Populus tomentosa</name>
    <name type="common">Chinese white poplar</name>
    <dbReference type="NCBI Taxonomy" id="118781"/>
    <lineage>
        <taxon>Eukaryota</taxon>
        <taxon>Viridiplantae</taxon>
        <taxon>Streptophyta</taxon>
        <taxon>Embryophyta</taxon>
        <taxon>Tracheophyta</taxon>
        <taxon>Spermatophyta</taxon>
        <taxon>Magnoliopsida</taxon>
        <taxon>eudicotyledons</taxon>
        <taxon>Gunneridae</taxon>
        <taxon>Pentapetalae</taxon>
        <taxon>rosids</taxon>
        <taxon>fabids</taxon>
        <taxon>Malpighiales</taxon>
        <taxon>Salicaceae</taxon>
        <taxon>Saliceae</taxon>
        <taxon>Populus</taxon>
    </lineage>
</organism>